<gene>
    <name evidence="2" type="ORF">S01H1_76641</name>
</gene>
<protein>
    <recommendedName>
        <fullName evidence="3">Cobalt transport protein</fullName>
    </recommendedName>
</protein>
<feature type="non-terminal residue" evidence="2">
    <location>
        <position position="1"/>
    </location>
</feature>
<evidence type="ECO:0000256" key="1">
    <source>
        <dbReference type="SAM" id="Phobius"/>
    </source>
</evidence>
<evidence type="ECO:0008006" key="3">
    <source>
        <dbReference type="Google" id="ProtNLM"/>
    </source>
</evidence>
<keyword evidence="1" id="KW-0472">Membrane</keyword>
<evidence type="ECO:0000313" key="2">
    <source>
        <dbReference type="EMBL" id="GAG45537.1"/>
    </source>
</evidence>
<feature type="transmembrane region" description="Helical" evidence="1">
    <location>
        <begin position="30"/>
        <end position="52"/>
    </location>
</feature>
<keyword evidence="1" id="KW-1133">Transmembrane helix</keyword>
<comment type="caution">
    <text evidence="2">The sequence shown here is derived from an EMBL/GenBank/DDBJ whole genome shotgun (WGS) entry which is preliminary data.</text>
</comment>
<reference evidence="2" key="1">
    <citation type="journal article" date="2014" name="Front. Microbiol.">
        <title>High frequency of phylogenetically diverse reductive dehalogenase-homologous genes in deep subseafloor sedimentary metagenomes.</title>
        <authorList>
            <person name="Kawai M."/>
            <person name="Futagami T."/>
            <person name="Toyoda A."/>
            <person name="Takaki Y."/>
            <person name="Nishi S."/>
            <person name="Hori S."/>
            <person name="Arai W."/>
            <person name="Tsubouchi T."/>
            <person name="Morono Y."/>
            <person name="Uchiyama I."/>
            <person name="Ito T."/>
            <person name="Fujiyama A."/>
            <person name="Inagaki F."/>
            <person name="Takami H."/>
        </authorList>
    </citation>
    <scope>NUCLEOTIDE SEQUENCE</scope>
    <source>
        <strain evidence="2">Expedition CK06-06</strain>
    </source>
</reference>
<dbReference type="AlphaFoldDB" id="X0YE67"/>
<name>X0YE67_9ZZZZ</name>
<dbReference type="EMBL" id="BARS01051450">
    <property type="protein sequence ID" value="GAG45537.1"/>
    <property type="molecule type" value="Genomic_DNA"/>
</dbReference>
<keyword evidence="1" id="KW-0812">Transmembrane</keyword>
<accession>X0YE67</accession>
<sequence length="61" mass="7028">ELAESMESRAWGASEKRTNLYELKLRRADYILVLISVLMLLLAVYVWLYVSIPSLITLLSL</sequence>
<organism evidence="2">
    <name type="scientific">marine sediment metagenome</name>
    <dbReference type="NCBI Taxonomy" id="412755"/>
    <lineage>
        <taxon>unclassified sequences</taxon>
        <taxon>metagenomes</taxon>
        <taxon>ecological metagenomes</taxon>
    </lineage>
</organism>
<proteinExistence type="predicted"/>